<dbReference type="VEuPathDB" id="FungiDB:NECHADRAFT_82035"/>
<evidence type="ECO:0000313" key="2">
    <source>
        <dbReference type="Proteomes" id="UP000005206"/>
    </source>
</evidence>
<dbReference type="AlphaFoldDB" id="C7ZAB0"/>
<accession>C7ZAB0</accession>
<evidence type="ECO:0000313" key="1">
    <source>
        <dbReference type="EMBL" id="EEU39646.1"/>
    </source>
</evidence>
<organism evidence="1 2">
    <name type="scientific">Fusarium vanettenii (strain ATCC MYA-4622 / CBS 123669 / FGSC 9596 / NRRL 45880 / 77-13-4)</name>
    <name type="common">Fusarium solani subsp. pisi</name>
    <dbReference type="NCBI Taxonomy" id="660122"/>
    <lineage>
        <taxon>Eukaryota</taxon>
        <taxon>Fungi</taxon>
        <taxon>Dikarya</taxon>
        <taxon>Ascomycota</taxon>
        <taxon>Pezizomycotina</taxon>
        <taxon>Sordariomycetes</taxon>
        <taxon>Hypocreomycetidae</taxon>
        <taxon>Hypocreales</taxon>
        <taxon>Nectriaceae</taxon>
        <taxon>Fusarium</taxon>
        <taxon>Fusarium solani species complex</taxon>
        <taxon>Fusarium vanettenii</taxon>
    </lineage>
</organism>
<dbReference type="OMA" id="FEMTDEF"/>
<gene>
    <name evidence="1" type="ORF">NECHADRAFT_82035</name>
</gene>
<reference evidence="1 2" key="1">
    <citation type="journal article" date="2009" name="PLoS Genet.">
        <title>The genome of Nectria haematococca: contribution of supernumerary chromosomes to gene expansion.</title>
        <authorList>
            <person name="Coleman J.J."/>
            <person name="Rounsley S.D."/>
            <person name="Rodriguez-Carres M."/>
            <person name="Kuo A."/>
            <person name="Wasmann C.C."/>
            <person name="Grimwood J."/>
            <person name="Schmutz J."/>
            <person name="Taga M."/>
            <person name="White G.J."/>
            <person name="Zhou S."/>
            <person name="Schwartz D.C."/>
            <person name="Freitag M."/>
            <person name="Ma L.J."/>
            <person name="Danchin E.G."/>
            <person name="Henrissat B."/>
            <person name="Coutinho P.M."/>
            <person name="Nelson D.R."/>
            <person name="Straney D."/>
            <person name="Napoli C.A."/>
            <person name="Barker B.M."/>
            <person name="Gribskov M."/>
            <person name="Rep M."/>
            <person name="Kroken S."/>
            <person name="Molnar I."/>
            <person name="Rensing C."/>
            <person name="Kennell J.C."/>
            <person name="Zamora J."/>
            <person name="Farman M.L."/>
            <person name="Selker E.U."/>
            <person name="Salamov A."/>
            <person name="Shapiro H."/>
            <person name="Pangilinan J."/>
            <person name="Lindquist E."/>
            <person name="Lamers C."/>
            <person name="Grigoriev I.V."/>
            <person name="Geiser D.M."/>
            <person name="Covert S.F."/>
            <person name="Temporini E."/>
            <person name="Vanetten H.D."/>
        </authorList>
    </citation>
    <scope>NUCLEOTIDE SEQUENCE [LARGE SCALE GENOMIC DNA]</scope>
    <source>
        <strain evidence="2">ATCC MYA-4622 / CBS 123669 / FGSC 9596 / NRRL 45880 / 77-13-4</strain>
    </source>
</reference>
<dbReference type="Proteomes" id="UP000005206">
    <property type="component" value="Chromosome 6"/>
</dbReference>
<protein>
    <submittedName>
        <fullName evidence="1">Uncharacterized protein</fullName>
    </submittedName>
</protein>
<dbReference type="eggNOG" id="ENOG502R7R4">
    <property type="taxonomic scope" value="Eukaryota"/>
</dbReference>
<sequence length="231" mass="24392">MATYQITIKNNSGSQQNYFIFNEAPKINNAVSSDVWLNVFQRKATAKGQTCIFKFASNYGAVVGSADSDLSAGSSVSVGNPIPVQLGVANDDGTLRNKGTSLQMTVIDGAPQFTENPPTANGAIQAFEIVTDSSFTFAEAKNNNYLIGLGGDLQGTGLSGPAATFVPQPGKSYQIQPVKKFWVATGDYQRGALIKVASVNTTIVPIDFSTRDSVNATVVHNDVGKMTLQVG</sequence>
<dbReference type="EMBL" id="GG698912">
    <property type="protein sequence ID" value="EEU39646.1"/>
    <property type="molecule type" value="Genomic_DNA"/>
</dbReference>
<dbReference type="GeneID" id="9672314"/>
<dbReference type="HOGENOM" id="CLU_083352_2_0_1"/>
<dbReference type="KEGG" id="nhe:NECHADRAFT_82035"/>
<dbReference type="OrthoDB" id="5413269at2759"/>
<dbReference type="InParanoid" id="C7ZAB0"/>
<name>C7ZAB0_FUSV7</name>
<proteinExistence type="predicted"/>
<keyword evidence="2" id="KW-1185">Reference proteome</keyword>
<dbReference type="RefSeq" id="XP_003045359.1">
    <property type="nucleotide sequence ID" value="XM_003045313.1"/>
</dbReference>